<evidence type="ECO:0000256" key="1">
    <source>
        <dbReference type="SAM" id="Coils"/>
    </source>
</evidence>
<feature type="compositionally biased region" description="Low complexity" evidence="2">
    <location>
        <begin position="210"/>
        <end position="223"/>
    </location>
</feature>
<dbReference type="Proteomes" id="UP000572817">
    <property type="component" value="Unassembled WGS sequence"/>
</dbReference>
<feature type="compositionally biased region" description="Acidic residues" evidence="2">
    <location>
        <begin position="784"/>
        <end position="841"/>
    </location>
</feature>
<organism evidence="3 4">
    <name type="scientific">Botryosphaeria dothidea</name>
    <dbReference type="NCBI Taxonomy" id="55169"/>
    <lineage>
        <taxon>Eukaryota</taxon>
        <taxon>Fungi</taxon>
        <taxon>Dikarya</taxon>
        <taxon>Ascomycota</taxon>
        <taxon>Pezizomycotina</taxon>
        <taxon>Dothideomycetes</taxon>
        <taxon>Dothideomycetes incertae sedis</taxon>
        <taxon>Botryosphaeriales</taxon>
        <taxon>Botryosphaeriaceae</taxon>
        <taxon>Botryosphaeria</taxon>
    </lineage>
</organism>
<feature type="compositionally biased region" description="Basic and acidic residues" evidence="2">
    <location>
        <begin position="349"/>
        <end position="358"/>
    </location>
</feature>
<evidence type="ECO:0000313" key="3">
    <source>
        <dbReference type="EMBL" id="KAF4308433.1"/>
    </source>
</evidence>
<keyword evidence="1" id="KW-0175">Coiled coil</keyword>
<keyword evidence="4" id="KW-1185">Reference proteome</keyword>
<feature type="compositionally biased region" description="Basic residues" evidence="2">
    <location>
        <begin position="1"/>
        <end position="21"/>
    </location>
</feature>
<protein>
    <submittedName>
        <fullName evidence="3">Uncharacterized protein</fullName>
    </submittedName>
</protein>
<feature type="compositionally biased region" description="Polar residues" evidence="2">
    <location>
        <begin position="23"/>
        <end position="32"/>
    </location>
</feature>
<feature type="compositionally biased region" description="Low complexity" evidence="2">
    <location>
        <begin position="534"/>
        <end position="548"/>
    </location>
</feature>
<feature type="compositionally biased region" description="Basic residues" evidence="2">
    <location>
        <begin position="379"/>
        <end position="390"/>
    </location>
</feature>
<name>A0A8H4J0G5_9PEZI</name>
<feature type="compositionally biased region" description="Basic and acidic residues" evidence="2">
    <location>
        <begin position="417"/>
        <end position="427"/>
    </location>
</feature>
<comment type="caution">
    <text evidence="3">The sequence shown here is derived from an EMBL/GenBank/DDBJ whole genome shotgun (WGS) entry which is preliminary data.</text>
</comment>
<evidence type="ECO:0000313" key="4">
    <source>
        <dbReference type="Proteomes" id="UP000572817"/>
    </source>
</evidence>
<dbReference type="AlphaFoldDB" id="A0A8H4J0G5"/>
<feature type="compositionally biased region" description="Low complexity" evidence="2">
    <location>
        <begin position="304"/>
        <end position="315"/>
    </location>
</feature>
<evidence type="ECO:0000256" key="2">
    <source>
        <dbReference type="SAM" id="MobiDB-lite"/>
    </source>
</evidence>
<sequence length="847" mass="93892">MARTNKGRKAANRKGKGKGKGKSNNALSNTLPPQVYRRGERLTIKEKLEVQMQKNMQEIEAEYLEMKENIAHLRLAGVEDASTVIDPQDQLAFLLFARAQIDAARGEATFFFPGSNGEVFQHDLLTGRIFVGLDRNVYIAGTASSGGPFEELHAEDHPTPEEAARIEFLGAQLMMEGVVLPPTFRQVVLIALRLTPEEARAFGVPQLDDATSTAGTEASATPANRIADDHDDNATAPDVEIPEVNNWAAINDETPGPSSDPSPEQAHKRKRSDQTGSKNKKRKISSKKTTKRVTPFVASDENHVATSPAAPVASSDYQAASSDNIRPRPATRAAGQTVFRVSLPPTSKRPLEFREWERPSSSSNSTARQGKDDDPTSRKMAKATGAKKKSSISPPIPLKWEEIATPTSNIPGTKRKRTEEPDPKPQRGDGALRAANRSSKAAVDLPVAPRPSFQGMGPIMRSLLPRRSARLSSAMRSPSPASSPAPPMRKKAKLSAHNTDELSQQPPTTTTPKHGKKPKGPSGLATATPQHPVSSSPSASASSSTAAPTPLPEGQYRHPMRNVEGPRFRTLQDLPRFVANGVDQSHKFRLPCTILNDRGEWVPHVFHYRPRKGRIEDIDWSNARHMKPLNRWPMQLANRRGAAKARPDMGAQRWAAEETAFLRELAETHKDDPTCTRAKLFRLFNERFGERDNVVTLEYPNKESVTVTRRLSRSANAISSHIDRFKLFACLKGRRHFRGKNSEGAGEKTEDVSDEETLGSQIDFDQSELEGDDSAMMYENNEGREEDEDDDDDDDEDEETEDKDEKEEDEEEDEQDEEEEEDEGVEEMETIVVEDSDEEIDIFSQEL</sequence>
<proteinExistence type="predicted"/>
<gene>
    <name evidence="3" type="ORF">GTA08_BOTSDO04243</name>
</gene>
<feature type="region of interest" description="Disordered" evidence="2">
    <location>
        <begin position="738"/>
        <end position="847"/>
    </location>
</feature>
<feature type="coiled-coil region" evidence="1">
    <location>
        <begin position="45"/>
        <end position="76"/>
    </location>
</feature>
<feature type="region of interest" description="Disordered" evidence="2">
    <location>
        <begin position="205"/>
        <end position="561"/>
    </location>
</feature>
<reference evidence="3" key="1">
    <citation type="submission" date="2020-04" db="EMBL/GenBank/DDBJ databases">
        <title>Genome Assembly and Annotation of Botryosphaeria dothidea sdau 11-99, a Latent Pathogen of Apple Fruit Ring Rot in China.</title>
        <authorList>
            <person name="Yu C."/>
            <person name="Diao Y."/>
            <person name="Lu Q."/>
            <person name="Zhao J."/>
            <person name="Cui S."/>
            <person name="Peng C."/>
            <person name="He B."/>
            <person name="Liu H."/>
        </authorList>
    </citation>
    <scope>NUCLEOTIDE SEQUENCE [LARGE SCALE GENOMIC DNA]</scope>
    <source>
        <strain evidence="3">Sdau11-99</strain>
    </source>
</reference>
<feature type="region of interest" description="Disordered" evidence="2">
    <location>
        <begin position="1"/>
        <end position="32"/>
    </location>
</feature>
<feature type="compositionally biased region" description="Polar residues" evidence="2">
    <location>
        <begin position="359"/>
        <end position="368"/>
    </location>
</feature>
<dbReference type="OrthoDB" id="10598494at2759"/>
<feature type="compositionally biased region" description="Low complexity" evidence="2">
    <location>
        <begin position="460"/>
        <end position="480"/>
    </location>
</feature>
<accession>A0A8H4J0G5</accession>
<feature type="compositionally biased region" description="Basic residues" evidence="2">
    <location>
        <begin position="278"/>
        <end position="291"/>
    </location>
</feature>
<dbReference type="EMBL" id="WWBZ02000022">
    <property type="protein sequence ID" value="KAF4308433.1"/>
    <property type="molecule type" value="Genomic_DNA"/>
</dbReference>